<accession>A0A8J4T9I1</accession>
<name>A0A8J4T9I1_9TREM</name>
<dbReference type="PANTHER" id="PTHR36300">
    <property type="entry name" value="RAW, ISOFORM A"/>
    <property type="match status" value="1"/>
</dbReference>
<dbReference type="PANTHER" id="PTHR36300:SF1">
    <property type="entry name" value="RAW, ISOFORM A"/>
    <property type="match status" value="1"/>
</dbReference>
<keyword evidence="3" id="KW-1185">Reference proteome</keyword>
<organism evidence="2 3">
    <name type="scientific">Paragonimus heterotremus</name>
    <dbReference type="NCBI Taxonomy" id="100268"/>
    <lineage>
        <taxon>Eukaryota</taxon>
        <taxon>Metazoa</taxon>
        <taxon>Spiralia</taxon>
        <taxon>Lophotrochozoa</taxon>
        <taxon>Platyhelminthes</taxon>
        <taxon>Trematoda</taxon>
        <taxon>Digenea</taxon>
        <taxon>Plagiorchiida</taxon>
        <taxon>Troglotremata</taxon>
        <taxon>Troglotrematidae</taxon>
        <taxon>Paragonimus</taxon>
    </lineage>
</organism>
<feature type="region of interest" description="Disordered" evidence="1">
    <location>
        <begin position="539"/>
        <end position="558"/>
    </location>
</feature>
<evidence type="ECO:0000256" key="1">
    <source>
        <dbReference type="SAM" id="MobiDB-lite"/>
    </source>
</evidence>
<protein>
    <submittedName>
        <fullName evidence="2">Uncharacterized protein</fullName>
    </submittedName>
</protein>
<gene>
    <name evidence="2" type="ORF">PHET_07888</name>
</gene>
<sequence length="696" mass="77224">MPMSRPASYTDKLYFSLQREQSTQALALSSGAIVYPALKSLRQSKDTKTVPLRCSAYSYENQLIQLCGVLGQETKYPPPVSYQYDGNNLFIGNRCIQFFLEAHAIPPHGAGHMRSPFSHSVVFPSTIRRWTSGLKNWLNLRTMPSVHPVFVEVAYLTALASNLVLVISDITGLRPPVIGGEQISETEYACLERAINYLRILANSRGVPVFSDISEGLNHVKKMIMDCRLEERRKSELQPISTYELFLVDKITSICNVFKSLQEHSPGYVTVEQAHIGLQRLGVDLPCDFRAGQVSSHLIGFRQFCQYYITYTRQHAIRLRERRIQCYSLSVGDAVKNRVRRASFPLSLDCQTGPLSSGRLFNESRGCRCMLDAYLSLPEFAGHYGIWSSLLKHIKSRLRGRYPLICTNVDMLPCNWSQFQPLDTLVRFGQWAQVHSRVLFFFVGSNSFSLATMMEAAFSIGSGLNVVLCVEPMGATVIKVDAPSGLRQQHQRDCAIDSLFSHLLLSKPVVRKVNGSDRKPNRLHVGHHLSDCFDVTRSNRSSSLSNQPYGQLSPNESRLRFATSPVGNVSSDRDSWSSAESPTASSSSSSVQPTPSTDSGLGMSPSSSDAPDTQFSVSPEARFTQAAWRVQSFGTPATFTGRSAHMGEQAIMVSLTAMSDHNRGRTYLSALGRTKQIPVCDSVDRALDACLALLAN</sequence>
<dbReference type="OrthoDB" id="6493944at2759"/>
<comment type="caution">
    <text evidence="2">The sequence shown here is derived from an EMBL/GenBank/DDBJ whole genome shotgun (WGS) entry which is preliminary data.</text>
</comment>
<evidence type="ECO:0000313" key="3">
    <source>
        <dbReference type="Proteomes" id="UP000748531"/>
    </source>
</evidence>
<evidence type="ECO:0000313" key="2">
    <source>
        <dbReference type="EMBL" id="KAF5399181.1"/>
    </source>
</evidence>
<dbReference type="Proteomes" id="UP000748531">
    <property type="component" value="Unassembled WGS sequence"/>
</dbReference>
<feature type="compositionally biased region" description="Low complexity" evidence="1">
    <location>
        <begin position="576"/>
        <end position="599"/>
    </location>
</feature>
<feature type="compositionally biased region" description="Polar residues" evidence="1">
    <location>
        <begin position="604"/>
        <end position="616"/>
    </location>
</feature>
<feature type="region of interest" description="Disordered" evidence="1">
    <location>
        <begin position="564"/>
        <end position="616"/>
    </location>
</feature>
<proteinExistence type="predicted"/>
<dbReference type="GO" id="GO:0005886">
    <property type="term" value="C:plasma membrane"/>
    <property type="evidence" value="ECO:0007669"/>
    <property type="project" value="TreeGrafter"/>
</dbReference>
<dbReference type="EMBL" id="LUCH01004280">
    <property type="protein sequence ID" value="KAF5399181.1"/>
    <property type="molecule type" value="Genomic_DNA"/>
</dbReference>
<feature type="compositionally biased region" description="Polar residues" evidence="1">
    <location>
        <begin position="539"/>
        <end position="556"/>
    </location>
</feature>
<dbReference type="AlphaFoldDB" id="A0A8J4T9I1"/>
<reference evidence="2" key="1">
    <citation type="submission" date="2019-05" db="EMBL/GenBank/DDBJ databases">
        <title>Annotation for the trematode Paragonimus heterotremus.</title>
        <authorList>
            <person name="Choi Y.-J."/>
        </authorList>
    </citation>
    <scope>NUCLEOTIDE SEQUENCE</scope>
    <source>
        <strain evidence="2">LC</strain>
    </source>
</reference>